<dbReference type="Pfam" id="PF00775">
    <property type="entry name" value="Dioxygenase_C"/>
    <property type="match status" value="1"/>
</dbReference>
<dbReference type="InterPro" id="IPR036400">
    <property type="entry name" value="Cyt_B5-like_heme/steroid_sf"/>
</dbReference>
<feature type="compositionally biased region" description="Polar residues" evidence="4">
    <location>
        <begin position="201"/>
        <end position="214"/>
    </location>
</feature>
<sequence length="498" mass="55316">MRSVASIDTSHRQTIQGVAPLLFQGTLLNDLQNPISNASIQLWQTDPLGIYDHPNAAGSNSLDDTFQYCGTAETDMDGSFSFLTHRPGAYANRPTHFHYKVWMDGREMLTSQFYFDDENTSYSDMQIIELQEYEFDNGVMGYVADKTIVLDMNLGGNGPFTPSDMEGPFYPVFDFFGYGNSLINASFITSDEMDSGAPAATVQSPTHTNASVSYDVPTSSIEDTINENAPQQSSSSVDIIESGESTASDQNANFGEASISPSTAAAVGGEEESTTTEQDTNNGDAVSERLVYTLADVQESLTENWIVIHGNVYEVSDLFDRHPTGPQGIEAFLHDEASRMFPRMPPATLPPMCLNQAKFDESTELQNTEPTCEDFTEVDEKNGLPCHHFVTGMNATNKYIGEYEKGVLAHDLALLTDSPFTWWVSIHGRVYNITRYLNNIRNEQTKQIEENHPMAYLEPTLNNLIVNKYNEDATDLFLSVYPNDSILRCIDELFFVGT</sequence>
<dbReference type="SUPFAM" id="SSF55856">
    <property type="entry name" value="Cytochrome b5-like heme/steroid binding domain"/>
    <property type="match status" value="1"/>
</dbReference>
<evidence type="ECO:0000256" key="4">
    <source>
        <dbReference type="SAM" id="MobiDB-lite"/>
    </source>
</evidence>
<organism evidence="7 8">
    <name type="scientific">Cyclotella atomus</name>
    <dbReference type="NCBI Taxonomy" id="382360"/>
    <lineage>
        <taxon>Eukaryota</taxon>
        <taxon>Sar</taxon>
        <taxon>Stramenopiles</taxon>
        <taxon>Ochrophyta</taxon>
        <taxon>Bacillariophyta</taxon>
        <taxon>Coscinodiscophyceae</taxon>
        <taxon>Thalassiosirophycidae</taxon>
        <taxon>Stephanodiscales</taxon>
        <taxon>Stephanodiscaceae</taxon>
        <taxon>Cyclotella</taxon>
    </lineage>
</organism>
<evidence type="ECO:0000256" key="2">
    <source>
        <dbReference type="ARBA" id="ARBA00022964"/>
    </source>
</evidence>
<dbReference type="InterPro" id="IPR015889">
    <property type="entry name" value="Intradiol_dOase_core"/>
</dbReference>
<dbReference type="InterPro" id="IPR000627">
    <property type="entry name" value="Intradiol_dOase_C"/>
</dbReference>
<dbReference type="Gene3D" id="3.10.120.10">
    <property type="entry name" value="Cytochrome b5-like heme/steroid binding domain"/>
    <property type="match status" value="2"/>
</dbReference>
<evidence type="ECO:0000256" key="3">
    <source>
        <dbReference type="ARBA" id="ARBA00023002"/>
    </source>
</evidence>
<evidence type="ECO:0000259" key="5">
    <source>
        <dbReference type="Pfam" id="PF00173"/>
    </source>
</evidence>
<protein>
    <recommendedName>
        <fullName evidence="9">Cytochrome b5 heme-binding domain-containing protein</fullName>
    </recommendedName>
</protein>
<feature type="compositionally biased region" description="Polar residues" evidence="4">
    <location>
        <begin position="275"/>
        <end position="284"/>
    </location>
</feature>
<comment type="similarity">
    <text evidence="1">Belongs to the intradiol ring-cleavage dioxygenase family.</text>
</comment>
<dbReference type="PANTHER" id="PTHR33711:SF10">
    <property type="entry name" value="INTRADIOL RING-CLEAVAGE DIOXYGENASES DOMAIN-CONTAINING PROTEIN"/>
    <property type="match status" value="1"/>
</dbReference>
<evidence type="ECO:0000256" key="1">
    <source>
        <dbReference type="ARBA" id="ARBA00007825"/>
    </source>
</evidence>
<dbReference type="GO" id="GO:0051213">
    <property type="term" value="F:dioxygenase activity"/>
    <property type="evidence" value="ECO:0007669"/>
    <property type="project" value="UniProtKB-KW"/>
</dbReference>
<keyword evidence="8" id="KW-1185">Reference proteome</keyword>
<dbReference type="Proteomes" id="UP001530400">
    <property type="component" value="Unassembled WGS sequence"/>
</dbReference>
<accession>A0ABD3NKW5</accession>
<name>A0ABD3NKW5_9STRA</name>
<dbReference type="Gene3D" id="2.60.130.10">
    <property type="entry name" value="Aromatic compound dioxygenase"/>
    <property type="match status" value="1"/>
</dbReference>
<evidence type="ECO:0000313" key="7">
    <source>
        <dbReference type="EMBL" id="KAL3775822.1"/>
    </source>
</evidence>
<dbReference type="SUPFAM" id="SSF49482">
    <property type="entry name" value="Aromatic compound dioxygenase"/>
    <property type="match status" value="1"/>
</dbReference>
<evidence type="ECO:0000313" key="8">
    <source>
        <dbReference type="Proteomes" id="UP001530400"/>
    </source>
</evidence>
<dbReference type="InterPro" id="IPR050770">
    <property type="entry name" value="Intradiol_RC_Dioxygenase"/>
</dbReference>
<keyword evidence="3" id="KW-0560">Oxidoreductase</keyword>
<feature type="domain" description="Intradiol ring-cleavage dioxygenases" evidence="6">
    <location>
        <begin position="19"/>
        <end position="121"/>
    </location>
</feature>
<evidence type="ECO:0008006" key="9">
    <source>
        <dbReference type="Google" id="ProtNLM"/>
    </source>
</evidence>
<dbReference type="InterPro" id="IPR001199">
    <property type="entry name" value="Cyt_B5-like_heme/steroid-bd"/>
</dbReference>
<keyword evidence="2" id="KW-0223">Dioxygenase</keyword>
<feature type="region of interest" description="Disordered" evidence="4">
    <location>
        <begin position="261"/>
        <end position="284"/>
    </location>
</feature>
<dbReference type="CDD" id="cd00421">
    <property type="entry name" value="intradiol_dioxygenase"/>
    <property type="match status" value="1"/>
</dbReference>
<dbReference type="EMBL" id="JALLPJ020001133">
    <property type="protein sequence ID" value="KAL3775822.1"/>
    <property type="molecule type" value="Genomic_DNA"/>
</dbReference>
<dbReference type="Pfam" id="PF00173">
    <property type="entry name" value="Cyt-b5"/>
    <property type="match status" value="1"/>
</dbReference>
<dbReference type="PANTHER" id="PTHR33711">
    <property type="entry name" value="DIOXYGENASE, PUTATIVE (AFU_ORTHOLOGUE AFUA_2G02910)-RELATED"/>
    <property type="match status" value="1"/>
</dbReference>
<gene>
    <name evidence="7" type="ORF">ACHAWO_009760</name>
</gene>
<reference evidence="7 8" key="1">
    <citation type="submission" date="2024-10" db="EMBL/GenBank/DDBJ databases">
        <title>Updated reference genomes for cyclostephanoid diatoms.</title>
        <authorList>
            <person name="Roberts W.R."/>
            <person name="Alverson A.J."/>
        </authorList>
    </citation>
    <scope>NUCLEOTIDE SEQUENCE [LARGE SCALE GENOMIC DNA]</scope>
    <source>
        <strain evidence="7 8">AJA010-31</strain>
    </source>
</reference>
<proteinExistence type="inferred from homology"/>
<comment type="caution">
    <text evidence="7">The sequence shown here is derived from an EMBL/GenBank/DDBJ whole genome shotgun (WGS) entry which is preliminary data.</text>
</comment>
<feature type="domain" description="Cytochrome b5 heme-binding" evidence="5">
    <location>
        <begin position="303"/>
        <end position="345"/>
    </location>
</feature>
<evidence type="ECO:0000259" key="6">
    <source>
        <dbReference type="Pfam" id="PF00775"/>
    </source>
</evidence>
<feature type="region of interest" description="Disordered" evidence="4">
    <location>
        <begin position="195"/>
        <end position="214"/>
    </location>
</feature>
<dbReference type="AlphaFoldDB" id="A0ABD3NKW5"/>